<keyword evidence="7" id="KW-0256">Endoplasmic reticulum</keyword>
<feature type="chain" id="PRO_5016479666" description="Post-GPI attachment to proteins factor 3" evidence="7">
    <location>
        <begin position="20"/>
        <end position="303"/>
    </location>
</feature>
<organism evidence="8 9">
    <name type="scientific">Cyberlindnera fabianii</name>
    <name type="common">Yeast</name>
    <name type="synonym">Hansenula fabianii</name>
    <dbReference type="NCBI Taxonomy" id="36022"/>
    <lineage>
        <taxon>Eukaryota</taxon>
        <taxon>Fungi</taxon>
        <taxon>Dikarya</taxon>
        <taxon>Ascomycota</taxon>
        <taxon>Saccharomycotina</taxon>
        <taxon>Saccharomycetes</taxon>
        <taxon>Phaffomycetales</taxon>
        <taxon>Phaffomycetaceae</taxon>
        <taxon>Cyberlindnera</taxon>
    </lineage>
</organism>
<keyword evidence="2 7" id="KW-0337">GPI-anchor biosynthesis</keyword>
<proteinExistence type="inferred from homology"/>
<keyword evidence="4 7" id="KW-0732">Signal</keyword>
<keyword evidence="5 7" id="KW-1133">Transmembrane helix</keyword>
<feature type="signal peptide" evidence="7">
    <location>
        <begin position="1"/>
        <end position="19"/>
    </location>
</feature>
<evidence type="ECO:0000313" key="9">
    <source>
        <dbReference type="Proteomes" id="UP000189513"/>
    </source>
</evidence>
<accession>A0A1V2KZU9</accession>
<dbReference type="GO" id="GO:0016788">
    <property type="term" value="F:hydrolase activity, acting on ester bonds"/>
    <property type="evidence" value="ECO:0007669"/>
    <property type="project" value="TreeGrafter"/>
</dbReference>
<dbReference type="AlphaFoldDB" id="A0A1V2KZU9"/>
<evidence type="ECO:0000256" key="6">
    <source>
        <dbReference type="ARBA" id="ARBA00023136"/>
    </source>
</evidence>
<feature type="transmembrane region" description="Helical" evidence="7">
    <location>
        <begin position="272"/>
        <end position="291"/>
    </location>
</feature>
<dbReference type="EMBL" id="MPUK01000013">
    <property type="protein sequence ID" value="ONH65179.1"/>
    <property type="molecule type" value="Genomic_DNA"/>
</dbReference>
<dbReference type="OMA" id="DFMIEDC"/>
<comment type="similarity">
    <text evidence="7">Belongs to the PGAP3 family.</text>
</comment>
<evidence type="ECO:0000256" key="3">
    <source>
        <dbReference type="ARBA" id="ARBA00022692"/>
    </source>
</evidence>
<dbReference type="GO" id="GO:0006506">
    <property type="term" value="P:GPI anchor biosynthetic process"/>
    <property type="evidence" value="ECO:0007669"/>
    <property type="project" value="UniProtKB-KW"/>
</dbReference>
<keyword evidence="6 7" id="KW-0472">Membrane</keyword>
<feature type="transmembrane region" description="Helical" evidence="7">
    <location>
        <begin position="240"/>
        <end position="260"/>
    </location>
</feature>
<dbReference type="PANTHER" id="PTHR13148:SF0">
    <property type="entry name" value="POST-GPI ATTACHMENT TO PROTEINS FACTOR 3"/>
    <property type="match status" value="1"/>
</dbReference>
<keyword evidence="9" id="KW-1185">Reference proteome</keyword>
<evidence type="ECO:0000256" key="1">
    <source>
        <dbReference type="ARBA" id="ARBA00004127"/>
    </source>
</evidence>
<comment type="caution">
    <text evidence="7">Lacks conserved residue(s) required for the propagation of feature annotation.</text>
</comment>
<dbReference type="VEuPathDB" id="FungiDB:BON22_4966"/>
<dbReference type="PANTHER" id="PTHR13148">
    <property type="entry name" value="PER1-RELATED"/>
    <property type="match status" value="1"/>
</dbReference>
<evidence type="ECO:0000256" key="2">
    <source>
        <dbReference type="ARBA" id="ARBA00022502"/>
    </source>
</evidence>
<dbReference type="Pfam" id="PF04080">
    <property type="entry name" value="Per1"/>
    <property type="match status" value="2"/>
</dbReference>
<keyword evidence="3 7" id="KW-0812">Transmembrane</keyword>
<dbReference type="Proteomes" id="UP000189513">
    <property type="component" value="Unassembled WGS sequence"/>
</dbReference>
<comment type="subcellular location">
    <subcellularLocation>
        <location evidence="1">Endomembrane system</location>
        <topology evidence="1">Multi-pass membrane protein</topology>
    </subcellularLocation>
    <subcellularLocation>
        <location evidence="7">Endoplasmic reticulum membrane</location>
        <topology evidence="7">Multi-pass membrane protein</topology>
    </subcellularLocation>
</comment>
<comment type="caution">
    <text evidence="8">The sequence shown here is derived from an EMBL/GenBank/DDBJ whole genome shotgun (WGS) entry which is preliminary data.</text>
</comment>
<reference evidence="9" key="1">
    <citation type="journal article" date="2017" name="Genome Announc.">
        <title>Genome sequences of Cyberlindnera fabianii 65, Pichia kudriavzevii 129, and Saccharomyces cerevisiae 131 isolated from fermented masau fruits in Zimbabwe.</title>
        <authorList>
            <person name="van Rijswijck I.M.H."/>
            <person name="Derks M.F.L."/>
            <person name="Abee T."/>
            <person name="de Ridder D."/>
            <person name="Smid E.J."/>
        </authorList>
    </citation>
    <scope>NUCLEOTIDE SEQUENCE [LARGE SCALE GENOMIC DNA]</scope>
    <source>
        <strain evidence="9">65</strain>
    </source>
</reference>
<feature type="transmembrane region" description="Helical" evidence="7">
    <location>
        <begin position="145"/>
        <end position="166"/>
    </location>
</feature>
<gene>
    <name evidence="8" type="ORF">BON22_4966</name>
</gene>
<feature type="transmembrane region" description="Helical" evidence="7">
    <location>
        <begin position="209"/>
        <end position="228"/>
    </location>
</feature>
<evidence type="ECO:0000256" key="7">
    <source>
        <dbReference type="RuleBase" id="RU365066"/>
    </source>
</evidence>
<dbReference type="STRING" id="36022.A0A1V2KZU9"/>
<dbReference type="GO" id="GO:0005789">
    <property type="term" value="C:endoplasmic reticulum membrane"/>
    <property type="evidence" value="ECO:0007669"/>
    <property type="project" value="UniProtKB-SubCell"/>
</dbReference>
<evidence type="ECO:0000256" key="4">
    <source>
        <dbReference type="ARBA" id="ARBA00022729"/>
    </source>
</evidence>
<sequence>MKLYQLITVISLLVTPTLASPGDNLDEFQHCLEACEYSVCHTRSTFYENKFLSLPFTDASPLLKYLLLWDCPSNCDYQCQQIITAIRVQRGEEIYQFHGKWPFKRLLATQELASTVFSMLNFIPHYLNFFKAWSLYQCSVGSKKILYWNVVIIAIVTMCAWTFSTIFHLRDTIVTERLDYFFAGATVLSGFHGLLIRVMRYDQDQTRRVWANITVALAQYGLLLVLSYQHYKKAPQKRSLWIKPLLLIASVVFGMSFEVFDFINLNWQIDAHAVWHATTVIPGFWLYEFLFEDIDSINDKYLD</sequence>
<name>A0A1V2KZU9_CYBFA</name>
<dbReference type="InterPro" id="IPR007217">
    <property type="entry name" value="Per1-like"/>
</dbReference>
<comment type="function">
    <text evidence="7">Involved in the lipid remodeling steps of GPI-anchor maturation.</text>
</comment>
<feature type="transmembrane region" description="Helical" evidence="7">
    <location>
        <begin position="178"/>
        <end position="197"/>
    </location>
</feature>
<evidence type="ECO:0000256" key="5">
    <source>
        <dbReference type="ARBA" id="ARBA00022989"/>
    </source>
</evidence>
<evidence type="ECO:0000313" key="8">
    <source>
        <dbReference type="EMBL" id="ONH65179.1"/>
    </source>
</evidence>
<protein>
    <recommendedName>
        <fullName evidence="7">Post-GPI attachment to proteins factor 3</fullName>
    </recommendedName>
</protein>